<dbReference type="PANTHER" id="PTHR13532">
    <property type="match status" value="1"/>
</dbReference>
<sequence length="472" mass="53010">MPWLIGIDWAFQSLQKLPKNAKESYFEYSQSIAKSLISNLHAKDPYDLVSVLSKSAENQFEFVQFMDSKSSSFEIVDSCPRPSEPLCLQTKFTDALFHSIQKAYSKFTSCQHIRLVVLTDGYMDLVNPNEVEIKVPEMIKEEITCIVINHSGSQVPFRLNPLKYNFTDYHVHDNKSLASCNEVANTVMKFSSCEISSTAILSIGHLSASVSLFPSPCIRPWKHLNIRRNQESRFYVEAFGFLQVNDMGHPPIVSRYTMVHSPDTDRSGGDLLKVLLESLKGSHTAAITNIYIQSLVDGGSVTTKDRQFVTHGFISESHGNGLCLSFFGEESIAVAWLGPFDFLASSGDFEGHEVYNTEKKITPFPVGSLERPSYILPAASSTIGAEFQYSSWLNNSNGPSVDVNKIFRLCKKLPEKADYFLKELNRVMSLAEVLGWAELTQAIQTLLPTHISQDLDMEMLRKVYHAARMKVV</sequence>
<protein>
    <recommendedName>
        <fullName evidence="1">Integrator complex subunit 14 C-terminal domain-containing protein</fullName>
    </recommendedName>
</protein>
<evidence type="ECO:0000313" key="2">
    <source>
        <dbReference type="EMBL" id="VUZ57132.1"/>
    </source>
</evidence>
<reference evidence="2 3" key="1">
    <citation type="submission" date="2019-07" db="EMBL/GenBank/DDBJ databases">
        <authorList>
            <person name="Jastrzebski P J."/>
            <person name="Paukszto L."/>
            <person name="Jastrzebski P J."/>
        </authorList>
    </citation>
    <scope>NUCLEOTIDE SEQUENCE [LARGE SCALE GENOMIC DNA]</scope>
    <source>
        <strain evidence="2 3">WMS-il1</strain>
    </source>
</reference>
<dbReference type="InterPro" id="IPR039841">
    <property type="entry name" value="INTS14"/>
</dbReference>
<proteinExistence type="predicted"/>
<dbReference type="InterPro" id="IPR036465">
    <property type="entry name" value="vWFA_dom_sf"/>
</dbReference>
<feature type="domain" description="Integrator complex subunit 14 C-terminal" evidence="1">
    <location>
        <begin position="391"/>
        <end position="447"/>
    </location>
</feature>
<accession>A0A564ZCQ3</accession>
<keyword evidence="3" id="KW-1185">Reference proteome</keyword>
<gene>
    <name evidence="2" type="ORF">WMSIL1_LOCUS14631</name>
</gene>
<dbReference type="Pfam" id="PF20504">
    <property type="entry name" value="IntS14_C"/>
    <property type="match status" value="1"/>
</dbReference>
<dbReference type="EMBL" id="CABIJS010000711">
    <property type="protein sequence ID" value="VUZ57132.1"/>
    <property type="molecule type" value="Genomic_DNA"/>
</dbReference>
<dbReference type="AlphaFoldDB" id="A0A564ZCQ3"/>
<dbReference type="InterPro" id="IPR046471">
    <property type="entry name" value="IntS14_C"/>
</dbReference>
<dbReference type="Proteomes" id="UP000321570">
    <property type="component" value="Unassembled WGS sequence"/>
</dbReference>
<dbReference type="SUPFAM" id="SSF53300">
    <property type="entry name" value="vWA-like"/>
    <property type="match status" value="1"/>
</dbReference>
<dbReference type="GO" id="GO:0034472">
    <property type="term" value="P:snRNA 3'-end processing"/>
    <property type="evidence" value="ECO:0007669"/>
    <property type="project" value="TreeGrafter"/>
</dbReference>
<evidence type="ECO:0000313" key="3">
    <source>
        <dbReference type="Proteomes" id="UP000321570"/>
    </source>
</evidence>
<evidence type="ECO:0000259" key="1">
    <source>
        <dbReference type="Pfam" id="PF20504"/>
    </source>
</evidence>
<organism evidence="2 3">
    <name type="scientific">Hymenolepis diminuta</name>
    <name type="common">Rat tapeworm</name>
    <dbReference type="NCBI Taxonomy" id="6216"/>
    <lineage>
        <taxon>Eukaryota</taxon>
        <taxon>Metazoa</taxon>
        <taxon>Spiralia</taxon>
        <taxon>Lophotrochozoa</taxon>
        <taxon>Platyhelminthes</taxon>
        <taxon>Cestoda</taxon>
        <taxon>Eucestoda</taxon>
        <taxon>Cyclophyllidea</taxon>
        <taxon>Hymenolepididae</taxon>
        <taxon>Hymenolepis</taxon>
    </lineage>
</organism>
<dbReference type="GO" id="GO:0032039">
    <property type="term" value="C:integrator complex"/>
    <property type="evidence" value="ECO:0007669"/>
    <property type="project" value="InterPro"/>
</dbReference>
<dbReference type="PANTHER" id="PTHR13532:SF3">
    <property type="entry name" value="INTEGRATOR COMPLEX SUBUNIT 14"/>
    <property type="match status" value="1"/>
</dbReference>
<name>A0A564ZCQ3_HYMDI</name>